<proteinExistence type="predicted"/>
<dbReference type="RefSeq" id="XP_056496596.1">
    <property type="nucleotide sequence ID" value="XM_056649465.1"/>
</dbReference>
<dbReference type="OrthoDB" id="2588159at2759"/>
<dbReference type="AlphaFoldDB" id="A0A9W9TGD4"/>
<accession>A0A9W9TGD4</accession>
<dbReference type="GeneID" id="81388632"/>
<comment type="caution">
    <text evidence="1">The sequence shown here is derived from an EMBL/GenBank/DDBJ whole genome shotgun (WGS) entry which is preliminary data.</text>
</comment>
<sequence>METNIDKVSASECESLALNDNIDGYHQFSWPPAASGKTQIKGAYISLPQISHGLKLFINEQPVLNAKLMVDIGPFLRNGSNSVVAVVPTLMWNYISSIYQDIEI</sequence>
<evidence type="ECO:0000313" key="2">
    <source>
        <dbReference type="Proteomes" id="UP001147733"/>
    </source>
</evidence>
<evidence type="ECO:0000313" key="1">
    <source>
        <dbReference type="EMBL" id="KAJ5221673.1"/>
    </source>
</evidence>
<gene>
    <name evidence="1" type="ORF">N7469_010560</name>
</gene>
<reference evidence="1" key="1">
    <citation type="submission" date="2022-11" db="EMBL/GenBank/DDBJ databases">
        <authorList>
            <person name="Petersen C."/>
        </authorList>
    </citation>
    <scope>NUCLEOTIDE SEQUENCE</scope>
    <source>
        <strain evidence="1">IBT 23319</strain>
    </source>
</reference>
<reference evidence="1" key="2">
    <citation type="journal article" date="2023" name="IMA Fungus">
        <title>Comparative genomic study of the Penicillium genus elucidates a diverse pangenome and 15 lateral gene transfer events.</title>
        <authorList>
            <person name="Petersen C."/>
            <person name="Sorensen T."/>
            <person name="Nielsen M.R."/>
            <person name="Sondergaard T.E."/>
            <person name="Sorensen J.L."/>
            <person name="Fitzpatrick D.A."/>
            <person name="Frisvad J.C."/>
            <person name="Nielsen K.L."/>
        </authorList>
    </citation>
    <scope>NUCLEOTIDE SEQUENCE</scope>
    <source>
        <strain evidence="1">IBT 23319</strain>
    </source>
</reference>
<keyword evidence="2" id="KW-1185">Reference proteome</keyword>
<protein>
    <submittedName>
        <fullName evidence="1">Uncharacterized protein</fullName>
    </submittedName>
</protein>
<organism evidence="1 2">
    <name type="scientific">Penicillium citrinum</name>
    <dbReference type="NCBI Taxonomy" id="5077"/>
    <lineage>
        <taxon>Eukaryota</taxon>
        <taxon>Fungi</taxon>
        <taxon>Dikarya</taxon>
        <taxon>Ascomycota</taxon>
        <taxon>Pezizomycotina</taxon>
        <taxon>Eurotiomycetes</taxon>
        <taxon>Eurotiomycetidae</taxon>
        <taxon>Eurotiales</taxon>
        <taxon>Aspergillaceae</taxon>
        <taxon>Penicillium</taxon>
    </lineage>
</organism>
<dbReference type="EMBL" id="JAPQKT010000009">
    <property type="protein sequence ID" value="KAJ5221673.1"/>
    <property type="molecule type" value="Genomic_DNA"/>
</dbReference>
<dbReference type="Proteomes" id="UP001147733">
    <property type="component" value="Unassembled WGS sequence"/>
</dbReference>
<name>A0A9W9TGD4_PENCI</name>